<proteinExistence type="predicted"/>
<organism evidence="1 2">
    <name type="scientific">Romanomermis culicivorax</name>
    <name type="common">Nematode worm</name>
    <dbReference type="NCBI Taxonomy" id="13658"/>
    <lineage>
        <taxon>Eukaryota</taxon>
        <taxon>Metazoa</taxon>
        <taxon>Ecdysozoa</taxon>
        <taxon>Nematoda</taxon>
        <taxon>Enoplea</taxon>
        <taxon>Dorylaimia</taxon>
        <taxon>Mermithida</taxon>
        <taxon>Mermithoidea</taxon>
        <taxon>Mermithidae</taxon>
        <taxon>Romanomermis</taxon>
    </lineage>
</organism>
<dbReference type="Proteomes" id="UP000887565">
    <property type="component" value="Unplaced"/>
</dbReference>
<keyword evidence="1" id="KW-1185">Reference proteome</keyword>
<name>A0A915KZI7_ROMCU</name>
<sequence>LYWLGIYSDSKRYLNHSAVCAYRYNSQDGKQIGWKFQHNMLECWTLVPTKIMKKDSAASDEKML</sequence>
<evidence type="ECO:0000313" key="2">
    <source>
        <dbReference type="WBParaSite" id="nRc.2.0.1.t43874-RA"/>
    </source>
</evidence>
<evidence type="ECO:0000313" key="1">
    <source>
        <dbReference type="Proteomes" id="UP000887565"/>
    </source>
</evidence>
<protein>
    <submittedName>
        <fullName evidence="2">Uncharacterized protein</fullName>
    </submittedName>
</protein>
<accession>A0A915KZI7</accession>
<dbReference type="AlphaFoldDB" id="A0A915KZI7"/>
<reference evidence="2" key="1">
    <citation type="submission" date="2022-11" db="UniProtKB">
        <authorList>
            <consortium name="WormBaseParasite"/>
        </authorList>
    </citation>
    <scope>IDENTIFICATION</scope>
</reference>
<dbReference type="WBParaSite" id="nRc.2.0.1.t43874-RA">
    <property type="protein sequence ID" value="nRc.2.0.1.t43874-RA"/>
    <property type="gene ID" value="nRc.2.0.1.g43874"/>
</dbReference>